<evidence type="ECO:0000313" key="2">
    <source>
        <dbReference type="Proteomes" id="UP000217083"/>
    </source>
</evidence>
<dbReference type="RefSeq" id="WP_094926014.1">
    <property type="nucleotide sequence ID" value="NZ_NPIA01000008.1"/>
</dbReference>
<name>A0A263BQY5_9BACI</name>
<sequence length="70" mass="7555">MSNNNSAIMRILANLNPGTAVNEIFMQGSSEPVRNFASFDPSTRIATFVQADGDLVVVDANRLDAIEINT</sequence>
<organism evidence="1 2">
    <name type="scientific">Lottiidibacillus patelloidae</name>
    <dbReference type="NCBI Taxonomy" id="2670334"/>
    <lineage>
        <taxon>Bacteria</taxon>
        <taxon>Bacillati</taxon>
        <taxon>Bacillota</taxon>
        <taxon>Bacilli</taxon>
        <taxon>Bacillales</taxon>
        <taxon>Bacillaceae</taxon>
        <taxon>Lottiidibacillus</taxon>
    </lineage>
</organism>
<reference evidence="2" key="1">
    <citation type="submission" date="2017-08" db="EMBL/GenBank/DDBJ databases">
        <authorList>
            <person name="Huang Z."/>
        </authorList>
    </citation>
    <scope>NUCLEOTIDE SEQUENCE [LARGE SCALE GENOMIC DNA]</scope>
    <source>
        <strain evidence="2">SA5d-4</strain>
    </source>
</reference>
<dbReference type="Proteomes" id="UP000217083">
    <property type="component" value="Unassembled WGS sequence"/>
</dbReference>
<comment type="caution">
    <text evidence="1">The sequence shown here is derived from an EMBL/GenBank/DDBJ whole genome shotgun (WGS) entry which is preliminary data.</text>
</comment>
<protein>
    <submittedName>
        <fullName evidence="1">Uncharacterized protein</fullName>
    </submittedName>
</protein>
<dbReference type="EMBL" id="NPIA01000008">
    <property type="protein sequence ID" value="OZM56115.1"/>
    <property type="molecule type" value="Genomic_DNA"/>
</dbReference>
<accession>A0A263BQY5</accession>
<evidence type="ECO:0000313" key="1">
    <source>
        <dbReference type="EMBL" id="OZM56115.1"/>
    </source>
</evidence>
<gene>
    <name evidence="1" type="ORF">CIB95_13480</name>
</gene>
<reference evidence="1 2" key="2">
    <citation type="submission" date="2017-09" db="EMBL/GenBank/DDBJ databases">
        <title>Bacillus patelloidae sp. nov., isolated from the intestinal tract of a marine limpet.</title>
        <authorList>
            <person name="Liu R."/>
            <person name="Dong C."/>
            <person name="Shao Z."/>
        </authorList>
    </citation>
    <scope>NUCLEOTIDE SEQUENCE [LARGE SCALE GENOMIC DNA]</scope>
    <source>
        <strain evidence="1 2">SA5d-4</strain>
    </source>
</reference>
<proteinExistence type="predicted"/>
<keyword evidence="2" id="KW-1185">Reference proteome</keyword>
<dbReference type="AlphaFoldDB" id="A0A263BQY5"/>